<dbReference type="SMART" id="SM00028">
    <property type="entry name" value="TPR"/>
    <property type="match status" value="5"/>
</dbReference>
<dbReference type="STRING" id="1121476.SAMN02745751_01624"/>
<keyword evidence="3" id="KW-0802">TPR repeat</keyword>
<evidence type="ECO:0000256" key="1">
    <source>
        <dbReference type="ARBA" id="ARBA00022741"/>
    </source>
</evidence>
<protein>
    <submittedName>
        <fullName evidence="5">Predicted ATPase</fullName>
    </submittedName>
</protein>
<feature type="domain" description="Orc1-like AAA ATPase" evidence="4">
    <location>
        <begin position="248"/>
        <end position="407"/>
    </location>
</feature>
<name>A0A1M6G1Q3_9FIRM</name>
<accession>A0A1M6G1Q3</accession>
<keyword evidence="2" id="KW-0067">ATP-binding</keyword>
<dbReference type="GO" id="GO:0004016">
    <property type="term" value="F:adenylate cyclase activity"/>
    <property type="evidence" value="ECO:0007669"/>
    <property type="project" value="TreeGrafter"/>
</dbReference>
<dbReference type="SUPFAM" id="SSF52540">
    <property type="entry name" value="P-loop containing nucleoside triphosphate hydrolases"/>
    <property type="match status" value="1"/>
</dbReference>
<dbReference type="PANTHER" id="PTHR16305">
    <property type="entry name" value="TESTICULAR SOLUBLE ADENYLYL CYCLASE"/>
    <property type="match status" value="1"/>
</dbReference>
<dbReference type="Pfam" id="PF13191">
    <property type="entry name" value="AAA_16"/>
    <property type="match status" value="1"/>
</dbReference>
<organism evidence="5 6">
    <name type="scientific">Dethiosulfatibacter aminovorans DSM 17477</name>
    <dbReference type="NCBI Taxonomy" id="1121476"/>
    <lineage>
        <taxon>Bacteria</taxon>
        <taxon>Bacillati</taxon>
        <taxon>Bacillota</taxon>
        <taxon>Tissierellia</taxon>
        <taxon>Dethiosulfatibacter</taxon>
    </lineage>
</organism>
<dbReference type="InterPro" id="IPR011990">
    <property type="entry name" value="TPR-like_helical_dom_sf"/>
</dbReference>
<dbReference type="InterPro" id="IPR027417">
    <property type="entry name" value="P-loop_NTPase"/>
</dbReference>
<evidence type="ECO:0000313" key="6">
    <source>
        <dbReference type="Proteomes" id="UP000184052"/>
    </source>
</evidence>
<dbReference type="RefSeq" id="WP_073049079.1">
    <property type="nucleotide sequence ID" value="NZ_FQZL01000009.1"/>
</dbReference>
<dbReference type="PROSITE" id="PS50005">
    <property type="entry name" value="TPR"/>
    <property type="match status" value="1"/>
</dbReference>
<dbReference type="SUPFAM" id="SSF48452">
    <property type="entry name" value="TPR-like"/>
    <property type="match status" value="1"/>
</dbReference>
<dbReference type="GO" id="GO:0005524">
    <property type="term" value="F:ATP binding"/>
    <property type="evidence" value="ECO:0007669"/>
    <property type="project" value="UniProtKB-KW"/>
</dbReference>
<dbReference type="InterPro" id="IPR041664">
    <property type="entry name" value="AAA_16"/>
</dbReference>
<reference evidence="5 6" key="1">
    <citation type="submission" date="2016-11" db="EMBL/GenBank/DDBJ databases">
        <authorList>
            <person name="Jaros S."/>
            <person name="Januszkiewicz K."/>
            <person name="Wedrychowicz H."/>
        </authorList>
    </citation>
    <scope>NUCLEOTIDE SEQUENCE [LARGE SCALE GENOMIC DNA]</scope>
    <source>
        <strain evidence="5 6">DSM 17477</strain>
    </source>
</reference>
<keyword evidence="1" id="KW-0547">Nucleotide-binding</keyword>
<dbReference type="Gene3D" id="3.40.50.300">
    <property type="entry name" value="P-loop containing nucleotide triphosphate hydrolases"/>
    <property type="match status" value="1"/>
</dbReference>
<proteinExistence type="predicted"/>
<dbReference type="Gene3D" id="1.25.40.10">
    <property type="entry name" value="Tetratricopeptide repeat domain"/>
    <property type="match status" value="2"/>
</dbReference>
<dbReference type="PANTHER" id="PTHR16305:SF28">
    <property type="entry name" value="GUANYLATE CYCLASE DOMAIN-CONTAINING PROTEIN"/>
    <property type="match status" value="1"/>
</dbReference>
<gene>
    <name evidence="5" type="ORF">SAMN02745751_01624</name>
</gene>
<dbReference type="OrthoDB" id="190810at2"/>
<sequence>MKCIYVDLIGYPKVTSDDEIVKFPFKKAEGIFYMLLLEGQLERVKLCSYFWPEANEEIGKKNLRNAIYSIRKVFGVDIFMSSSRALIQIDRSIVKVNDYDRVISEDVEFLTTLLENDRIELLDDFYIPDLIEFDEWLSYKKNHFMEKLNGFFAAMLNNDEITSSIKINICKKLIQLDEFDEKSYIRLIELYKEEREYQKSVEVFNKLENILKSELSITPSLEAVNLIDGILNERQKKDEKRESNIVSIGRDKEFNELMKSLGIFRKGENNNTVLVKGEAGIGKTNLVNNFINHISNGEYVLKIQCYPLEQDYYYESFRSVMEQISSIIREEDIHVPTYTMSALSALYPSFGIDYDIQMYMEEERNFGIIEKAVLNIFSIFGNRKNIILIIEDVHWMDKMSLQILKTILCQNTIKVFTIMTSRNAMSSNASNLIYHMKSRSVINEIVLERLNEELTRGLISHYVEIERNWQDYIYRESEGNPLFIMEYVNNIKQNKGFDILKSKAGDVIKSRIINLPLEVRKILEICSVFLDYIQLDALEKITGKGKIDLIDIIDDLLERNILVEKQKDRSNLELHFTHNKIKTFVKSEMSRSKKILLNKRFAEYYENRLGGKHDRELYLRLSFHYGECNMKIKQLEYRLKRFSGLVKINHEMFPEIDDYEMNKGTAVYLSETDIDSELKSIEKEYQSIKKSEFIENYKDVEIVYLYTMGRLLVDTGKHQSGRELIEKMIELAEKSGNLEYCIRGWFKIIHQTINSFDLDGMNFALENLEKLVTEEVDEGITAKVKRLKGYYCVLAGRYKDGEVYLNDAMETFKKLEFREKYILNIAASYMYIGESKRLQEKFEESISYYDKALAICSDKKLLSGIAYILASKGRVYYELGKIDKAEEFLLESIKYYSKIVFVWGRVIPSGYLALVYAGKRDEKNTYKYFKLSMEYIANSKNNYEKGMICRIKTELIKSCRDFSNWKKLEELIMSDLFNCCFGDLKCFDNPAMTYEKRRINELLDDKDVKYITESKK</sequence>
<dbReference type="AlphaFoldDB" id="A0A1M6G1Q3"/>
<evidence type="ECO:0000313" key="5">
    <source>
        <dbReference type="EMBL" id="SHJ03839.1"/>
    </source>
</evidence>
<keyword evidence="6" id="KW-1185">Reference proteome</keyword>
<dbReference type="InterPro" id="IPR019734">
    <property type="entry name" value="TPR_rpt"/>
</dbReference>
<dbReference type="EMBL" id="FQZL01000009">
    <property type="protein sequence ID" value="SHJ03839.1"/>
    <property type="molecule type" value="Genomic_DNA"/>
</dbReference>
<evidence type="ECO:0000256" key="2">
    <source>
        <dbReference type="ARBA" id="ARBA00022840"/>
    </source>
</evidence>
<evidence type="ECO:0000259" key="4">
    <source>
        <dbReference type="Pfam" id="PF13191"/>
    </source>
</evidence>
<dbReference type="Proteomes" id="UP000184052">
    <property type="component" value="Unassembled WGS sequence"/>
</dbReference>
<feature type="repeat" description="TPR" evidence="3">
    <location>
        <begin position="826"/>
        <end position="859"/>
    </location>
</feature>
<dbReference type="Pfam" id="PF13424">
    <property type="entry name" value="TPR_12"/>
    <property type="match status" value="1"/>
</dbReference>
<dbReference type="GO" id="GO:0005737">
    <property type="term" value="C:cytoplasm"/>
    <property type="evidence" value="ECO:0007669"/>
    <property type="project" value="TreeGrafter"/>
</dbReference>
<evidence type="ECO:0000256" key="3">
    <source>
        <dbReference type="PROSITE-ProRule" id="PRU00339"/>
    </source>
</evidence>